<keyword evidence="3" id="KW-0732">Signal</keyword>
<feature type="compositionally biased region" description="Polar residues" evidence="1">
    <location>
        <begin position="1073"/>
        <end position="1084"/>
    </location>
</feature>
<feature type="signal peptide" evidence="3">
    <location>
        <begin position="1"/>
        <end position="19"/>
    </location>
</feature>
<dbReference type="AlphaFoldDB" id="A0A8D8YM18"/>
<organism evidence="4">
    <name type="scientific">Cacopsylla melanoneura</name>
    <dbReference type="NCBI Taxonomy" id="428564"/>
    <lineage>
        <taxon>Eukaryota</taxon>
        <taxon>Metazoa</taxon>
        <taxon>Ecdysozoa</taxon>
        <taxon>Arthropoda</taxon>
        <taxon>Hexapoda</taxon>
        <taxon>Insecta</taxon>
        <taxon>Pterygota</taxon>
        <taxon>Neoptera</taxon>
        <taxon>Paraneoptera</taxon>
        <taxon>Hemiptera</taxon>
        <taxon>Sternorrhyncha</taxon>
        <taxon>Psylloidea</taxon>
        <taxon>Psyllidae</taxon>
        <taxon>Psyllinae</taxon>
        <taxon>Cacopsylla</taxon>
    </lineage>
</organism>
<feature type="region of interest" description="Disordered" evidence="1">
    <location>
        <begin position="174"/>
        <end position="195"/>
    </location>
</feature>
<proteinExistence type="predicted"/>
<feature type="region of interest" description="Disordered" evidence="1">
    <location>
        <begin position="222"/>
        <end position="263"/>
    </location>
</feature>
<evidence type="ECO:0000256" key="1">
    <source>
        <dbReference type="SAM" id="MobiDB-lite"/>
    </source>
</evidence>
<keyword evidence="2" id="KW-0812">Transmembrane</keyword>
<reference evidence="4" key="1">
    <citation type="submission" date="2021-05" db="EMBL/GenBank/DDBJ databases">
        <authorList>
            <person name="Alioto T."/>
            <person name="Alioto T."/>
            <person name="Gomez Garrido J."/>
        </authorList>
    </citation>
    <scope>NUCLEOTIDE SEQUENCE</scope>
</reference>
<sequence length="1105" mass="121997">MVCLDTIIISVAFVLVSFGIDSAHNVPIIHQYTQSFNSKLDPVSETIGSELPSLPHQRRLVASLIPAGDLTPPTDPTRPHHKVPTLATARNNEKNGPVRGKPLSSQHPKRHDDGGKHAANSSSKMAKLTDRGDAKRNTDAVRNTTKPVIGNAENSFKKTDKLFSGTRTGKELVNTPLKLLPSSPKPRENAPLNPNEGILHLSHKFAELFPNGLLAALNAQSGGGDGGGVRSSLHPLRLTPGQVVQKIPNDKSSSEEGDSEDVVVSNVQKIERKPTDDDSDETVIEVYRIEDDVERTNKDVARILDELNRSLNLEEIIAGGNKVKVMPKDAGLKTSGVHLNAGQTGLDEFLANKRLIVPLGDDGGDLQERMSNDMMVEKIEEEMMELDENMKSNETESDSKDEVEDEDTESIMHKLRHTDVFAIIYLGGFIGLVTFFFILACSEIFCQNCLYRSSSNLFLPQAHCTHSYYSTPKPVTPPPPYHLFAPPPYMDIAKAFTNVNQSGKTVSHTILHIEATVKASANNGAPCACPGTPCPPYSREQTGVPQGSHISPLVSIINMEDHPCPPYQGTPVSHHKTTNNVSENERDKTCFQQYETTKPPGEAMYEVHRIPSKPILCPCKYDGTTDTIIKSSPNTGDHTVRHCVSFSECNDNRQVNTYTFKNSVSFSEQTGLTSSTESKMNEIDNRLALSNFLRENLQFKNQLKTRIRNSLSFTSNHSVEMEDPGVKHSVSYAEHMDNACRTPDELADRGHLGKQHCRSCFAISSLHSSIPEFGSMSVDKPLVDFSNVHSHKSHQRTEKGVDISNQNYVDIRNQNNTVNKEPVTGNLLNTSLMTPDKDTRTTVQTNIRRDDSNLYKQKTNLDTNITRESSAVSTNTCQGFVNQMDSLSEPTNTFVNQMEPERKVDCMNSNKTEKPTDFIVESKDNDFISSNRVTETIETTSLLDHNTSIDTLTLTMNSTQSTERPLENYNTPVHTLGTERILIDRNTSIDDTHVKDSQISQSQNSHMNSYNSVDNTKELNNSQMTSAGAGHCALTSDKDCRNSPGTSRGKIEDKPNATAGISMGKTEDRGNSIGITDTENKGSAQGKNLKTKIFFIDDLDDEIFS</sequence>
<feature type="compositionally biased region" description="Basic and acidic residues" evidence="1">
    <location>
        <begin position="127"/>
        <end position="139"/>
    </location>
</feature>
<feature type="region of interest" description="Disordered" evidence="1">
    <location>
        <begin position="66"/>
        <end position="153"/>
    </location>
</feature>
<evidence type="ECO:0000256" key="2">
    <source>
        <dbReference type="SAM" id="Phobius"/>
    </source>
</evidence>
<protein>
    <submittedName>
        <fullName evidence="4">Uncharacterized protein</fullName>
    </submittedName>
</protein>
<keyword evidence="2" id="KW-1133">Transmembrane helix</keyword>
<evidence type="ECO:0000256" key="3">
    <source>
        <dbReference type="SAM" id="SignalP"/>
    </source>
</evidence>
<feature type="region of interest" description="Disordered" evidence="1">
    <location>
        <begin position="1034"/>
        <end position="1084"/>
    </location>
</feature>
<keyword evidence="2" id="KW-0472">Membrane</keyword>
<evidence type="ECO:0000313" key="4">
    <source>
        <dbReference type="EMBL" id="CAG6731390.1"/>
    </source>
</evidence>
<accession>A0A8D8YM18</accession>
<feature type="transmembrane region" description="Helical" evidence="2">
    <location>
        <begin position="420"/>
        <end position="440"/>
    </location>
</feature>
<dbReference type="EMBL" id="HBUF01383970">
    <property type="protein sequence ID" value="CAG6731390.1"/>
    <property type="molecule type" value="Transcribed_RNA"/>
</dbReference>
<feature type="chain" id="PRO_5034368215" evidence="3">
    <location>
        <begin position="20"/>
        <end position="1105"/>
    </location>
</feature>
<name>A0A8D8YM18_9HEMI</name>